<dbReference type="KEGG" id="eiv:EIN_275060"/>
<evidence type="ECO:0000313" key="7">
    <source>
        <dbReference type="EMBL" id="ELP87919.1"/>
    </source>
</evidence>
<dbReference type="GO" id="GO:0006397">
    <property type="term" value="P:mRNA processing"/>
    <property type="evidence" value="ECO:0007669"/>
    <property type="project" value="UniProtKB-KW"/>
</dbReference>
<evidence type="ECO:0000313" key="8">
    <source>
        <dbReference type="Proteomes" id="UP000014680"/>
    </source>
</evidence>
<dbReference type="Pfam" id="PF05182">
    <property type="entry name" value="Fip1"/>
    <property type="match status" value="1"/>
</dbReference>
<evidence type="ECO:0000256" key="5">
    <source>
        <dbReference type="SAM" id="MobiDB-lite"/>
    </source>
</evidence>
<feature type="compositionally biased region" description="Basic and acidic residues" evidence="5">
    <location>
        <begin position="119"/>
        <end position="186"/>
    </location>
</feature>
<comment type="similarity">
    <text evidence="2">Belongs to the FIP1 family.</text>
</comment>
<proteinExistence type="inferred from homology"/>
<comment type="subcellular location">
    <subcellularLocation>
        <location evidence="1">Nucleus</location>
    </subcellularLocation>
</comment>
<organism evidence="7 8">
    <name type="scientific">Entamoeba invadens IP1</name>
    <dbReference type="NCBI Taxonomy" id="370355"/>
    <lineage>
        <taxon>Eukaryota</taxon>
        <taxon>Amoebozoa</taxon>
        <taxon>Evosea</taxon>
        <taxon>Archamoebae</taxon>
        <taxon>Mastigamoebida</taxon>
        <taxon>Entamoebidae</taxon>
        <taxon>Entamoeba</taxon>
    </lineage>
</organism>
<dbReference type="OrthoDB" id="1917198at2759"/>
<dbReference type="GO" id="GO:0005634">
    <property type="term" value="C:nucleus"/>
    <property type="evidence" value="ECO:0007669"/>
    <property type="project" value="UniProtKB-SubCell"/>
</dbReference>
<dbReference type="AlphaFoldDB" id="A0A0A1U1K4"/>
<dbReference type="Proteomes" id="UP000014680">
    <property type="component" value="Unassembled WGS sequence"/>
</dbReference>
<name>A0A0A1U1K4_ENTIV</name>
<evidence type="ECO:0000256" key="3">
    <source>
        <dbReference type="ARBA" id="ARBA00022664"/>
    </source>
</evidence>
<feature type="region of interest" description="Disordered" evidence="5">
    <location>
        <begin position="119"/>
        <end position="209"/>
    </location>
</feature>
<sequence length="209" mass="25666">MALSPEQNENNFYQIMMFNFSQYFGEKNFDEYWDVFTGKKPFSSLPSEMCPWNKKGANMADYFNYGFDEQTWTAYAKRLNELHTNKTTEKEISVLDISKQQPLAKAQVEFKEIEPERAERDYTKIEKEKDRRDDRKDSRNRERTTRHSRSRERDRDRDRDRSSRRSRSRERDRDRSRRDRDRDHSRDRRRRSRSPPGRSSRSNRDRSRR</sequence>
<reference evidence="7 8" key="1">
    <citation type="submission" date="2012-10" db="EMBL/GenBank/DDBJ databases">
        <authorList>
            <person name="Zafar N."/>
            <person name="Inman J."/>
            <person name="Hall N."/>
            <person name="Lorenzi H."/>
            <person name="Caler E."/>
        </authorList>
    </citation>
    <scope>NUCLEOTIDE SEQUENCE [LARGE SCALE GENOMIC DNA]</scope>
    <source>
        <strain evidence="7 8">IP1</strain>
    </source>
</reference>
<dbReference type="VEuPathDB" id="AmoebaDB:EIN_275060"/>
<evidence type="ECO:0000259" key="6">
    <source>
        <dbReference type="Pfam" id="PF05182"/>
    </source>
</evidence>
<dbReference type="GeneID" id="14886858"/>
<keyword evidence="3" id="KW-0507">mRNA processing</keyword>
<feature type="domain" description="Pre-mRNA polyadenylation factor Fip1" evidence="6">
    <location>
        <begin position="50"/>
        <end position="82"/>
    </location>
</feature>
<accession>A0A0A1U1K4</accession>
<dbReference type="InterPro" id="IPR007854">
    <property type="entry name" value="Fip1_dom"/>
</dbReference>
<keyword evidence="8" id="KW-1185">Reference proteome</keyword>
<dbReference type="RefSeq" id="XP_004254690.1">
    <property type="nucleotide sequence ID" value="XM_004254642.1"/>
</dbReference>
<dbReference type="EMBL" id="KB206783">
    <property type="protein sequence ID" value="ELP87919.1"/>
    <property type="molecule type" value="Genomic_DNA"/>
</dbReference>
<evidence type="ECO:0000256" key="1">
    <source>
        <dbReference type="ARBA" id="ARBA00004123"/>
    </source>
</evidence>
<gene>
    <name evidence="7" type="ORF">EIN_275060</name>
</gene>
<evidence type="ECO:0000256" key="4">
    <source>
        <dbReference type="ARBA" id="ARBA00023242"/>
    </source>
</evidence>
<keyword evidence="4" id="KW-0539">Nucleus</keyword>
<dbReference type="OMA" id="MREETEC"/>
<protein>
    <recommendedName>
        <fullName evidence="6">Pre-mRNA polyadenylation factor Fip1 domain-containing protein</fullName>
    </recommendedName>
</protein>
<evidence type="ECO:0000256" key="2">
    <source>
        <dbReference type="ARBA" id="ARBA00007459"/>
    </source>
</evidence>